<dbReference type="EMBL" id="QZAB01000592">
    <property type="protein sequence ID" value="RQD79866.1"/>
    <property type="molecule type" value="Genomic_DNA"/>
</dbReference>
<dbReference type="InterPro" id="IPR004137">
    <property type="entry name" value="HCP/CODH"/>
</dbReference>
<dbReference type="SUPFAM" id="SSF56821">
    <property type="entry name" value="Prismane protein-like"/>
    <property type="match status" value="1"/>
</dbReference>
<dbReference type="GO" id="GO:0050418">
    <property type="term" value="F:hydroxylamine reductase activity"/>
    <property type="evidence" value="ECO:0007669"/>
    <property type="project" value="TreeGrafter"/>
</dbReference>
<organism evidence="2 3">
    <name type="scientific">Methanosalsum natronophilum</name>
    <dbReference type="NCBI Taxonomy" id="768733"/>
    <lineage>
        <taxon>Archaea</taxon>
        <taxon>Methanobacteriati</taxon>
        <taxon>Methanobacteriota</taxon>
        <taxon>Stenosarchaea group</taxon>
        <taxon>Methanomicrobia</taxon>
        <taxon>Methanosarcinales</taxon>
        <taxon>Methanosarcinaceae</taxon>
        <taxon>Methanosalsum</taxon>
    </lineage>
</organism>
<name>A0A424YLM9_9EURY</name>
<dbReference type="Pfam" id="PF03063">
    <property type="entry name" value="Prismane"/>
    <property type="match status" value="1"/>
</dbReference>
<sequence length="231" mass="25362">MFCFQCQETSKGTGCTKAGVCGKQGNVADLQDRLIYVLKGIAYYNSIARKHGSVKSSTERFMLDSLFSTLTNTNFSESTFEERITEGIKIRDSIRTELESKGIDTGTNTNVNVPHPATVTRDELDVSENVGVLATDDEDIRSLRELLTYGLKGISAYAHHAAVLGYTDETIFDFFEKGLLATVDDELSVDDLTGLVLECGDVSLTTLQLLDKANSQVYGHQQPTEINIGTR</sequence>
<keyword evidence="1" id="KW-0479">Metal-binding</keyword>
<keyword evidence="1" id="KW-0004">4Fe-4S</keyword>
<dbReference type="Gene3D" id="1.20.1270.20">
    <property type="match status" value="2"/>
</dbReference>
<keyword evidence="1" id="KW-0411">Iron-sulfur</keyword>
<dbReference type="PANTHER" id="PTHR30109">
    <property type="entry name" value="HYDROXYLAMINE REDUCTASE"/>
    <property type="match status" value="1"/>
</dbReference>
<dbReference type="InterPro" id="IPR016100">
    <property type="entry name" value="Prismane_a-bundle"/>
</dbReference>
<accession>A0A424YLM9</accession>
<dbReference type="Proteomes" id="UP000284763">
    <property type="component" value="Unassembled WGS sequence"/>
</dbReference>
<evidence type="ECO:0000313" key="3">
    <source>
        <dbReference type="Proteomes" id="UP000284763"/>
    </source>
</evidence>
<proteinExistence type="predicted"/>
<gene>
    <name evidence="2" type="ORF">D5R95_09305</name>
</gene>
<comment type="caution">
    <text evidence="2">The sequence shown here is derived from an EMBL/GenBank/DDBJ whole genome shotgun (WGS) entry which is preliminary data.</text>
</comment>
<evidence type="ECO:0000256" key="1">
    <source>
        <dbReference type="ARBA" id="ARBA00022485"/>
    </source>
</evidence>
<reference evidence="2 3" key="1">
    <citation type="submission" date="2018-08" db="EMBL/GenBank/DDBJ databases">
        <title>The metabolism and importance of syntrophic acetate oxidation coupled to methane or sulfide production in haloalkaline environments.</title>
        <authorList>
            <person name="Timmers P.H.A."/>
            <person name="Vavourakis C.D."/>
            <person name="Sorokin D.Y."/>
            <person name="Sinninghe Damste J.S."/>
            <person name="Muyzer G."/>
            <person name="Stams A.J.M."/>
            <person name="Plugge C.M."/>
        </authorList>
    </citation>
    <scope>NUCLEOTIDE SEQUENCE [LARGE SCALE GENOMIC DNA]</scope>
    <source>
        <strain evidence="2">MSAO_Arc3</strain>
    </source>
</reference>
<dbReference type="GO" id="GO:0042542">
    <property type="term" value="P:response to hydrogen peroxide"/>
    <property type="evidence" value="ECO:0007669"/>
    <property type="project" value="TreeGrafter"/>
</dbReference>
<evidence type="ECO:0000313" key="2">
    <source>
        <dbReference type="EMBL" id="RQD79866.1"/>
    </source>
</evidence>
<protein>
    <submittedName>
        <fullName evidence="2">Hydroxylamine reductase</fullName>
    </submittedName>
</protein>
<dbReference type="PANTHER" id="PTHR30109:SF0">
    <property type="entry name" value="HYDROXYLAMINE REDUCTASE"/>
    <property type="match status" value="1"/>
</dbReference>
<feature type="non-terminal residue" evidence="2">
    <location>
        <position position="231"/>
    </location>
</feature>
<keyword evidence="1" id="KW-0408">Iron</keyword>
<dbReference type="AlphaFoldDB" id="A0A424YLM9"/>
<dbReference type="InterPro" id="IPR011254">
    <property type="entry name" value="Prismane-like_sf"/>
</dbReference>
<dbReference type="GO" id="GO:0051539">
    <property type="term" value="F:4 iron, 4 sulfur cluster binding"/>
    <property type="evidence" value="ECO:0007669"/>
    <property type="project" value="UniProtKB-KW"/>
</dbReference>
<dbReference type="GO" id="GO:0004601">
    <property type="term" value="F:peroxidase activity"/>
    <property type="evidence" value="ECO:0007669"/>
    <property type="project" value="TreeGrafter"/>
</dbReference>